<dbReference type="AlphaFoldDB" id="A0A6C0GNB4"/>
<dbReference type="InterPro" id="IPR013797">
    <property type="entry name" value="Maltooligo_trehalose_synth_4"/>
</dbReference>
<dbReference type="SMART" id="SM00642">
    <property type="entry name" value="Aamy"/>
    <property type="match status" value="1"/>
</dbReference>
<sequence length="914" mass="105766">MQVPLSTYRIQFHKEFTFQSAQQITKYLHKLGIKALYASPIFKAPAGSTHGYDVADPNQINPEVGTLEELQELSQALKEKNIGWLQDIVPNHMVFSPENGLLMDLLEKGYASPYSKHFDIAWNHPNETLKRRLLVPFLGSPYYEVLKNGELQFQYQEGTFQVAYYDNIFPLRIESYPVLLGTLADTETNLEELSKELVAAFAQIAAVKGEERVVQMEQAKQALWEAYSHNAEFKTLIEAQLSTLNADMQKMHDLLSVQHFRLAYWRLANREINYRRFFNINQLISIRVEDPAVLSQTHQLIFNLLQQGVFTGVRIDHIDGLNDPLTYLQQLRSRAKDAYIVVEKILEAGEELPEEWPIEGTSGYDFLTQLNDVFCERAHKEDFQELFTRFTGQEFYYDALLYEKKRFILQRLFVGDLEKLFLQFKKLSFYLPEGVDILQADLRQALGILLSCFPVYRTYVNSSEVSDRDRHYIEEALEKAGDLLAGQELTLQFLRKILLMEFPPNLGQLKKANWIKAVMQFQQISGPLMAKGLEDTAFYIYNRLLSLNEVGGNPEAFGCSVEEFHHFNLYQLQHWPYKINATATHDTKRGEDVRARLNVLSEIPGEWEKQVRQWHKINQPVKQKREKAFVPDRNEEYMLYQALLGSWPFETPLPDDFAQRLEGYLLKALKEAKVHSSWSIPDEQYEQAILKFSRKLLDPAQGFLKAFLPFQQKIASYGIFNSLSQVLLKITSPGVPDIYQGCELWDLSMVDPDNRRPVDYSLRKQYLDFLQQNENDSAQLISELLSSKEDGRIKMYVLYKTLQVRNQYAALFDKGVYLPLEVSGKQKDCVIAFARVSEENIALVVAPRFYTRLMAENELHLGEKAWANTAIHLPDGKSYKPWKQIFTGSVVQPSEKLYLKDICKEFPLGLLTNQ</sequence>
<dbReference type="GO" id="GO:0005992">
    <property type="term" value="P:trehalose biosynthetic process"/>
    <property type="evidence" value="ECO:0007669"/>
    <property type="project" value="TreeGrafter"/>
</dbReference>
<accession>A0A6C0GNB4</accession>
<dbReference type="RefSeq" id="WP_162445515.1">
    <property type="nucleotide sequence ID" value="NZ_CP048222.1"/>
</dbReference>
<dbReference type="InterPro" id="IPR006047">
    <property type="entry name" value="GH13_cat_dom"/>
</dbReference>
<organism evidence="3 4">
    <name type="scientific">Rhodocytophaga rosea</name>
    <dbReference type="NCBI Taxonomy" id="2704465"/>
    <lineage>
        <taxon>Bacteria</taxon>
        <taxon>Pseudomonadati</taxon>
        <taxon>Bacteroidota</taxon>
        <taxon>Cytophagia</taxon>
        <taxon>Cytophagales</taxon>
        <taxon>Rhodocytophagaceae</taxon>
        <taxon>Rhodocytophaga</taxon>
    </lineage>
</organism>
<keyword evidence="1" id="KW-0175">Coiled coil</keyword>
<dbReference type="InterPro" id="IPR017853">
    <property type="entry name" value="GH"/>
</dbReference>
<dbReference type="GO" id="GO:0047470">
    <property type="term" value="F:(1,4)-alpha-D-glucan 1-alpha-D-glucosylmutase activity"/>
    <property type="evidence" value="ECO:0007669"/>
    <property type="project" value="TreeGrafter"/>
</dbReference>
<dbReference type="PANTHER" id="PTHR10357:SF216">
    <property type="entry name" value="MALTOOLIGOSYL TREHALOSE SYNTHASE-RELATED"/>
    <property type="match status" value="1"/>
</dbReference>
<evidence type="ECO:0000313" key="3">
    <source>
        <dbReference type="EMBL" id="QHT69526.1"/>
    </source>
</evidence>
<dbReference type="Pfam" id="PF00128">
    <property type="entry name" value="Alpha-amylase"/>
    <property type="match status" value="1"/>
</dbReference>
<name>A0A6C0GNB4_9BACT</name>
<dbReference type="NCBIfam" id="TIGR02401">
    <property type="entry name" value="trehalose_TreY"/>
    <property type="match status" value="1"/>
</dbReference>
<evidence type="ECO:0000259" key="2">
    <source>
        <dbReference type="SMART" id="SM00642"/>
    </source>
</evidence>
<reference evidence="3 4" key="1">
    <citation type="submission" date="2020-01" db="EMBL/GenBank/DDBJ databases">
        <authorList>
            <person name="Kim M.K."/>
        </authorList>
    </citation>
    <scope>NUCLEOTIDE SEQUENCE [LARGE SCALE GENOMIC DNA]</scope>
    <source>
        <strain evidence="3 4">172606-1</strain>
    </source>
</reference>
<dbReference type="InterPro" id="IPR012767">
    <property type="entry name" value="Trehalose_TreY"/>
</dbReference>
<keyword evidence="4" id="KW-1185">Reference proteome</keyword>
<gene>
    <name evidence="3" type="primary">treY</name>
    <name evidence="3" type="ORF">GXP67_24210</name>
</gene>
<dbReference type="Gene3D" id="3.20.20.80">
    <property type="entry name" value="Glycosidases"/>
    <property type="match status" value="3"/>
</dbReference>
<dbReference type="Gene3D" id="1.10.150.200">
    <property type="entry name" value="Maltooligosyl trehalose synthase, domain 3"/>
    <property type="match status" value="1"/>
</dbReference>
<dbReference type="GO" id="GO:0030980">
    <property type="term" value="P:alpha-glucan catabolic process"/>
    <property type="evidence" value="ECO:0007669"/>
    <property type="project" value="TreeGrafter"/>
</dbReference>
<proteinExistence type="predicted"/>
<dbReference type="SUPFAM" id="SSF51445">
    <property type="entry name" value="(Trans)glycosidases"/>
    <property type="match status" value="1"/>
</dbReference>
<protein>
    <submittedName>
        <fullName evidence="3">Malto-oligosyltrehalose synthase</fullName>
    </submittedName>
</protein>
<dbReference type="PANTHER" id="PTHR10357">
    <property type="entry name" value="ALPHA-AMYLASE FAMILY MEMBER"/>
    <property type="match status" value="1"/>
</dbReference>
<dbReference type="KEGG" id="rhoz:GXP67_24210"/>
<dbReference type="Proteomes" id="UP000480178">
    <property type="component" value="Chromosome"/>
</dbReference>
<dbReference type="CDD" id="cd11336">
    <property type="entry name" value="AmyAc_MTSase"/>
    <property type="match status" value="1"/>
</dbReference>
<dbReference type="EMBL" id="CP048222">
    <property type="protein sequence ID" value="QHT69526.1"/>
    <property type="molecule type" value="Genomic_DNA"/>
</dbReference>
<feature type="domain" description="Glycosyl hydrolase family 13 catalytic" evidence="2">
    <location>
        <begin position="6"/>
        <end position="495"/>
    </location>
</feature>
<evidence type="ECO:0000256" key="1">
    <source>
        <dbReference type="SAM" id="Coils"/>
    </source>
</evidence>
<dbReference type="Gene3D" id="1.10.10.470">
    <property type="entry name" value="Maltooligosyl trehalose synthase, domain 4"/>
    <property type="match status" value="1"/>
</dbReference>
<evidence type="ECO:0000313" key="4">
    <source>
        <dbReference type="Proteomes" id="UP000480178"/>
    </source>
</evidence>
<feature type="coiled-coil region" evidence="1">
    <location>
        <begin position="183"/>
        <end position="210"/>
    </location>
</feature>